<keyword evidence="5" id="KW-0206">Cytoskeleton</keyword>
<evidence type="ECO:0000313" key="9">
    <source>
        <dbReference type="Proteomes" id="UP000288216"/>
    </source>
</evidence>
<dbReference type="PANTHER" id="PTHR12968:SF4">
    <property type="entry name" value="TECTONIC-LIKE COMPLEX MEMBER MKS1"/>
    <property type="match status" value="1"/>
</dbReference>
<dbReference type="PROSITE" id="PS51381">
    <property type="entry name" value="C2_B9"/>
    <property type="match status" value="1"/>
</dbReference>
<feature type="non-terminal residue" evidence="8">
    <location>
        <position position="689"/>
    </location>
</feature>
<comment type="similarity">
    <text evidence="2">Belongs to the BCL7 family.</text>
</comment>
<dbReference type="InterPro" id="IPR006804">
    <property type="entry name" value="BCL7"/>
</dbReference>
<dbReference type="Pfam" id="PF04714">
    <property type="entry name" value="BCL_N"/>
    <property type="match status" value="1"/>
</dbReference>
<evidence type="ECO:0000256" key="2">
    <source>
        <dbReference type="ARBA" id="ARBA00010326"/>
    </source>
</evidence>
<dbReference type="OrthoDB" id="10263520at2759"/>
<dbReference type="Proteomes" id="UP000288216">
    <property type="component" value="Unassembled WGS sequence"/>
</dbReference>
<dbReference type="InterPro" id="IPR010796">
    <property type="entry name" value="C2_B9-type_dom"/>
</dbReference>
<dbReference type="GO" id="GO:0036038">
    <property type="term" value="C:MKS complex"/>
    <property type="evidence" value="ECO:0007669"/>
    <property type="project" value="TreeGrafter"/>
</dbReference>
<gene>
    <name evidence="8" type="ORF">scyTo_0002946</name>
</gene>
<keyword evidence="4" id="KW-0970">Cilium biogenesis/degradation</keyword>
<dbReference type="STRING" id="75743.A0A401PL48"/>
<keyword evidence="6" id="KW-0966">Cell projection</keyword>
<comment type="caution">
    <text evidence="8">The sequence shown here is derived from an EMBL/GenBank/DDBJ whole genome shotgun (WGS) entry which is preliminary data.</text>
</comment>
<organism evidence="8 9">
    <name type="scientific">Scyliorhinus torazame</name>
    <name type="common">Cloudy catshark</name>
    <name type="synonym">Catulus torazame</name>
    <dbReference type="NCBI Taxonomy" id="75743"/>
    <lineage>
        <taxon>Eukaryota</taxon>
        <taxon>Metazoa</taxon>
        <taxon>Chordata</taxon>
        <taxon>Craniata</taxon>
        <taxon>Vertebrata</taxon>
        <taxon>Chondrichthyes</taxon>
        <taxon>Elasmobranchii</taxon>
        <taxon>Galeomorphii</taxon>
        <taxon>Galeoidea</taxon>
        <taxon>Carcharhiniformes</taxon>
        <taxon>Scyliorhinidae</taxon>
        <taxon>Scyliorhinus</taxon>
    </lineage>
</organism>
<evidence type="ECO:0000256" key="4">
    <source>
        <dbReference type="ARBA" id="ARBA00022794"/>
    </source>
</evidence>
<reference evidence="8 9" key="1">
    <citation type="journal article" date="2018" name="Nat. Ecol. Evol.">
        <title>Shark genomes provide insights into elasmobranch evolution and the origin of vertebrates.</title>
        <authorList>
            <person name="Hara Y"/>
            <person name="Yamaguchi K"/>
            <person name="Onimaru K"/>
            <person name="Kadota M"/>
            <person name="Koyanagi M"/>
            <person name="Keeley SD"/>
            <person name="Tatsumi K"/>
            <person name="Tanaka K"/>
            <person name="Motone F"/>
            <person name="Kageyama Y"/>
            <person name="Nozu R"/>
            <person name="Adachi N"/>
            <person name="Nishimura O"/>
            <person name="Nakagawa R"/>
            <person name="Tanegashima C"/>
            <person name="Kiyatake I"/>
            <person name="Matsumoto R"/>
            <person name="Murakumo K"/>
            <person name="Nishida K"/>
            <person name="Terakita A"/>
            <person name="Kuratani S"/>
            <person name="Sato K"/>
            <person name="Hyodo S Kuraku.S."/>
        </authorList>
    </citation>
    <scope>NUCLEOTIDE SEQUENCE [LARGE SCALE GENOMIC DNA]</scope>
</reference>
<evidence type="ECO:0000256" key="3">
    <source>
        <dbReference type="ARBA" id="ARBA00022490"/>
    </source>
</evidence>
<comment type="subcellular location">
    <subcellularLocation>
        <location evidence="1">Cytoplasm</location>
        <location evidence="1">Cytoskeleton</location>
        <location evidence="1">Cilium basal body</location>
    </subcellularLocation>
</comment>
<keyword evidence="3" id="KW-0963">Cytoplasm</keyword>
<evidence type="ECO:0000313" key="8">
    <source>
        <dbReference type="EMBL" id="GCB73864.1"/>
    </source>
</evidence>
<dbReference type="Pfam" id="PF07162">
    <property type="entry name" value="B9-C2"/>
    <property type="match status" value="1"/>
</dbReference>
<feature type="region of interest" description="Disordered" evidence="7">
    <location>
        <begin position="54"/>
        <end position="177"/>
    </location>
</feature>
<name>A0A401PL48_SCYTO</name>
<dbReference type="OMA" id="FTYVDHD"/>
<sequence length="689" mass="79482">MSGRSVRAETRSRAKDDIKKVMAAIEKVRKWEKKWVTVGDTSLRIFKWVPVTDPKEDIRAPRMAQLDKSKSKNSHETKDTKGDKGFPLLPVSDNSSSPILLELNDETSNQSSLSDAYQVKVDSSTNSSPSPEQSEPVSPTLLSDFKADDSQPPMLGQEIMEEPSLPSSEVGDDPPMLTKEELVPLQPQVAEEEDDEDSGAPPLKRRVTPTALFTQHILQPALQQGQDLIEMTTFDIPASGEMTSSYRTHDQEEVVLGWQEKLFSQFEIDLFKNQQSCQSPLDFQYHNEILSLQETEERKNFRIFTYTDFDRYTSMKEYSQTMTTSAKEDRSYLTERMSHIRCRRQERRITEGKIPHSRIITWAPNEEFVRNNHVVNNPMQTMYIMGDLGPYGKLGKREDEYVLCTIKVDSNGVLSIKPDFSGSKSAYRIETEGEKKELWLYTINDVSITVQKEDQDREKNLFKDLYNRHKEYLNTLVGEEFEIPPLGALKLFVNGEIVSAEGYEYDNLYVQFFLELPDNWFCPSQQQLSGVTQTCSTKVEGRENVAYFSYPFNFEMTLRSDNQPEGFLPQWPVLYFGVQSCDFWQRYRIEGYGYIRIPDSPGSYTLTCQTWRPILPGTSEMYRFFVGGLLELEDMTYIRTPSTFKGERLSRFGFRTETTGTVTIKFHCMQQCRWVNLTPDKVGDLSRWT</sequence>
<evidence type="ECO:0000256" key="6">
    <source>
        <dbReference type="ARBA" id="ARBA00023273"/>
    </source>
</evidence>
<keyword evidence="9" id="KW-1185">Reference proteome</keyword>
<dbReference type="GO" id="GO:0060271">
    <property type="term" value="P:cilium assembly"/>
    <property type="evidence" value="ECO:0007669"/>
    <property type="project" value="TreeGrafter"/>
</dbReference>
<evidence type="ECO:0000256" key="1">
    <source>
        <dbReference type="ARBA" id="ARBA00004120"/>
    </source>
</evidence>
<evidence type="ECO:0000256" key="7">
    <source>
        <dbReference type="SAM" id="MobiDB-lite"/>
    </source>
</evidence>
<dbReference type="AlphaFoldDB" id="A0A401PL48"/>
<accession>A0A401PL48</accession>
<evidence type="ECO:0000256" key="5">
    <source>
        <dbReference type="ARBA" id="ARBA00023212"/>
    </source>
</evidence>
<dbReference type="EMBL" id="BFAA01000768">
    <property type="protein sequence ID" value="GCB73864.1"/>
    <property type="molecule type" value="Genomic_DNA"/>
</dbReference>
<proteinExistence type="inferred from homology"/>
<feature type="compositionally biased region" description="Low complexity" evidence="7">
    <location>
        <begin position="123"/>
        <end position="140"/>
    </location>
</feature>
<feature type="compositionally biased region" description="Polar residues" evidence="7">
    <location>
        <begin position="106"/>
        <end position="115"/>
    </location>
</feature>
<protein>
    <submittedName>
        <fullName evidence="8">Uncharacterized protein</fullName>
    </submittedName>
</protein>
<dbReference type="PANTHER" id="PTHR12968">
    <property type="entry name" value="B9 DOMAIN-CONTAINING"/>
    <property type="match status" value="1"/>
</dbReference>
<feature type="compositionally biased region" description="Basic and acidic residues" evidence="7">
    <location>
        <begin position="54"/>
        <end position="84"/>
    </location>
</feature>